<name>A0A420DTP2_9RHOB</name>
<dbReference type="AlphaFoldDB" id="A0A420DTP2"/>
<evidence type="ECO:0000256" key="4">
    <source>
        <dbReference type="ARBA" id="ARBA00022692"/>
    </source>
</evidence>
<feature type="transmembrane region" description="Helical" evidence="8">
    <location>
        <begin position="221"/>
        <end position="243"/>
    </location>
</feature>
<feature type="transmembrane region" description="Helical" evidence="8">
    <location>
        <begin position="319"/>
        <end position="337"/>
    </location>
</feature>
<feature type="transmembrane region" description="Helical" evidence="8">
    <location>
        <begin position="145"/>
        <end position="168"/>
    </location>
</feature>
<comment type="function">
    <text evidence="7">Part of the tripartite ATP-independent periplasmic (TRAP) transport system.</text>
</comment>
<organism evidence="10 11">
    <name type="scientific">Sulfitobacter guttiformis</name>
    <dbReference type="NCBI Taxonomy" id="74349"/>
    <lineage>
        <taxon>Bacteria</taxon>
        <taxon>Pseudomonadati</taxon>
        <taxon>Pseudomonadota</taxon>
        <taxon>Alphaproteobacteria</taxon>
        <taxon>Rhodobacterales</taxon>
        <taxon>Roseobacteraceae</taxon>
        <taxon>Sulfitobacter</taxon>
    </lineage>
</organism>
<comment type="caution">
    <text evidence="10">The sequence shown here is derived from an EMBL/GenBank/DDBJ whole genome shotgun (WGS) entry which is preliminary data.</text>
</comment>
<reference evidence="10 11" key="1">
    <citation type="submission" date="2018-09" db="EMBL/GenBank/DDBJ databases">
        <title>Genomic Encyclopedia of Archaeal and Bacterial Type Strains, Phase II (KMG-II): from individual species to whole genera.</title>
        <authorList>
            <person name="Goeker M."/>
        </authorList>
    </citation>
    <scope>NUCLEOTIDE SEQUENCE [LARGE SCALE GENOMIC DNA]</scope>
    <source>
        <strain evidence="10 11">DSM 11458</strain>
    </source>
</reference>
<protein>
    <submittedName>
        <fullName evidence="10">Tripartite ATP-independent transporter DctM subunit</fullName>
    </submittedName>
</protein>
<dbReference type="STRING" id="1443111.Z949_383"/>
<feature type="transmembrane region" description="Helical" evidence="8">
    <location>
        <begin position="101"/>
        <end position="124"/>
    </location>
</feature>
<comment type="subcellular location">
    <subcellularLocation>
        <location evidence="1 7">Cell inner membrane</location>
        <topology evidence="1 7">Multi-pass membrane protein</topology>
    </subcellularLocation>
</comment>
<dbReference type="Proteomes" id="UP000284407">
    <property type="component" value="Unassembled WGS sequence"/>
</dbReference>
<sequence length="553" mass="58992">MSDIVIGALSFPVLLGLIFARVPIGLAMFTVGFGGLWLVNGNAFIAVARLKSETYTTFSSYSLSIIPMFLLMGHFATLGGMSQALFKAAESWLGHRKGGVAMAAIGACAGFGAICGSSLATAATMSRVALPELKRYGYSGGFSSATLAAGGTLGILIPPSVVLVIYAILTEQNIAKMFLAAFVPGIVAALGYVVVISIYVRLYPGSAGTRARMPYAQRFRAVADVWPVLLVFGTVVGGIYLGWFTPTEGAAVGALGTGIIAWFAGGLNRATMAESFYVTARSTAMIFFIVLGAAFYNGFLALTQVPQELAGWVTEQGVSPWMVLVFILILYLLLGCVMDSLSMILLTIPIFWPIMIELDFGFVSMIDLHAAKFDTALSEGMTVWNGLSSGSISDLSPDRFSRLLADANAQMATLGLGSVADAGTLSENQIIAIVNETTPEMVQQARDVIASGGELGRDMLRDLNIRGANEGALNRINVEQTAIWFGILVLIVVEVGLITPPVGMNLFIINAMDRTTPMIETYKAVMFFVASDLFRVVLLVLFPAITLFLIPWY</sequence>
<feature type="transmembrane region" description="Helical" evidence="8">
    <location>
        <begin position="249"/>
        <end position="267"/>
    </location>
</feature>
<evidence type="ECO:0000313" key="11">
    <source>
        <dbReference type="Proteomes" id="UP000284407"/>
    </source>
</evidence>
<feature type="transmembrane region" description="Helical" evidence="8">
    <location>
        <begin position="524"/>
        <end position="550"/>
    </location>
</feature>
<evidence type="ECO:0000256" key="2">
    <source>
        <dbReference type="ARBA" id="ARBA00022475"/>
    </source>
</evidence>
<keyword evidence="5 8" id="KW-1133">Transmembrane helix</keyword>
<evidence type="ECO:0000256" key="7">
    <source>
        <dbReference type="RuleBase" id="RU369079"/>
    </source>
</evidence>
<dbReference type="GO" id="GO:0005886">
    <property type="term" value="C:plasma membrane"/>
    <property type="evidence" value="ECO:0007669"/>
    <property type="project" value="UniProtKB-SubCell"/>
</dbReference>
<dbReference type="PANTHER" id="PTHR33362">
    <property type="entry name" value="SIALIC ACID TRAP TRANSPORTER PERMEASE PROTEIN SIAT-RELATED"/>
    <property type="match status" value="1"/>
</dbReference>
<feature type="transmembrane region" description="Helical" evidence="8">
    <location>
        <begin position="483"/>
        <end position="512"/>
    </location>
</feature>
<feature type="transmembrane region" description="Helical" evidence="8">
    <location>
        <begin position="344"/>
        <end position="366"/>
    </location>
</feature>
<evidence type="ECO:0000256" key="5">
    <source>
        <dbReference type="ARBA" id="ARBA00022989"/>
    </source>
</evidence>
<evidence type="ECO:0000259" key="9">
    <source>
        <dbReference type="Pfam" id="PF06808"/>
    </source>
</evidence>
<accession>A0A420DTP2</accession>
<evidence type="ECO:0000256" key="3">
    <source>
        <dbReference type="ARBA" id="ARBA00022519"/>
    </source>
</evidence>
<gene>
    <name evidence="10" type="ORF">C8N30_2313</name>
</gene>
<keyword evidence="4 8" id="KW-0812">Transmembrane</keyword>
<keyword evidence="7" id="KW-0813">Transport</keyword>
<dbReference type="OrthoDB" id="9790209at2"/>
<feature type="transmembrane region" description="Helical" evidence="8">
    <location>
        <begin position="30"/>
        <end position="48"/>
    </location>
</feature>
<evidence type="ECO:0000256" key="1">
    <source>
        <dbReference type="ARBA" id="ARBA00004429"/>
    </source>
</evidence>
<dbReference type="RefSeq" id="WP_025061084.1">
    <property type="nucleotide sequence ID" value="NZ_RAQK01000001.1"/>
</dbReference>
<dbReference type="Pfam" id="PF06808">
    <property type="entry name" value="DctM"/>
    <property type="match status" value="2"/>
</dbReference>
<evidence type="ECO:0000256" key="6">
    <source>
        <dbReference type="ARBA" id="ARBA00023136"/>
    </source>
</evidence>
<keyword evidence="2" id="KW-1003">Cell membrane</keyword>
<dbReference type="EMBL" id="RAQK01000001">
    <property type="protein sequence ID" value="RKE97694.1"/>
    <property type="molecule type" value="Genomic_DNA"/>
</dbReference>
<keyword evidence="6 8" id="KW-0472">Membrane</keyword>
<keyword evidence="3 7" id="KW-0997">Cell inner membrane</keyword>
<dbReference type="InterPro" id="IPR004681">
    <property type="entry name" value="TRAP_DctM"/>
</dbReference>
<feature type="domain" description="TRAP C4-dicarboxylate transport system permease DctM subunit" evidence="9">
    <location>
        <begin position="482"/>
        <end position="545"/>
    </location>
</feature>
<feature type="transmembrane region" description="Helical" evidence="8">
    <location>
        <begin position="60"/>
        <end position="81"/>
    </location>
</feature>
<keyword evidence="11" id="KW-1185">Reference proteome</keyword>
<dbReference type="InterPro" id="IPR010656">
    <property type="entry name" value="DctM"/>
</dbReference>
<dbReference type="GO" id="GO:0022857">
    <property type="term" value="F:transmembrane transporter activity"/>
    <property type="evidence" value="ECO:0007669"/>
    <property type="project" value="UniProtKB-UniRule"/>
</dbReference>
<feature type="domain" description="TRAP C4-dicarboxylate transport system permease DctM subunit" evidence="9">
    <location>
        <begin position="13"/>
        <end position="360"/>
    </location>
</feature>
<feature type="transmembrane region" description="Helical" evidence="8">
    <location>
        <begin position="174"/>
        <end position="200"/>
    </location>
</feature>
<evidence type="ECO:0000256" key="8">
    <source>
        <dbReference type="SAM" id="Phobius"/>
    </source>
</evidence>
<dbReference type="PANTHER" id="PTHR33362:SF5">
    <property type="entry name" value="C4-DICARBOXYLATE TRAP TRANSPORTER LARGE PERMEASE PROTEIN DCTM"/>
    <property type="match status" value="1"/>
</dbReference>
<proteinExistence type="predicted"/>
<evidence type="ECO:0000313" key="10">
    <source>
        <dbReference type="EMBL" id="RKE97694.1"/>
    </source>
</evidence>
<feature type="transmembrane region" description="Helical" evidence="8">
    <location>
        <begin position="279"/>
        <end position="299"/>
    </location>
</feature>